<keyword evidence="7" id="KW-1185">Reference proteome</keyword>
<evidence type="ECO:0000259" key="5">
    <source>
        <dbReference type="PROSITE" id="PS50172"/>
    </source>
</evidence>
<dbReference type="PANTHER" id="PTHR30231">
    <property type="entry name" value="DNA POLYMERASE III SUBUNIT EPSILON"/>
    <property type="match status" value="1"/>
</dbReference>
<evidence type="ECO:0000313" key="6">
    <source>
        <dbReference type="EMBL" id="MFC6010514.1"/>
    </source>
</evidence>
<dbReference type="Pfam" id="PF00533">
    <property type="entry name" value="BRCT"/>
    <property type="match status" value="1"/>
</dbReference>
<keyword evidence="2" id="KW-0378">Hydrolase</keyword>
<dbReference type="SUPFAM" id="SSF53098">
    <property type="entry name" value="Ribonuclease H-like"/>
    <property type="match status" value="1"/>
</dbReference>
<dbReference type="Pfam" id="PF00929">
    <property type="entry name" value="RNase_T"/>
    <property type="match status" value="1"/>
</dbReference>
<dbReference type="InterPro" id="IPR036397">
    <property type="entry name" value="RNaseH_sf"/>
</dbReference>
<dbReference type="InterPro" id="IPR003325">
    <property type="entry name" value="TerD"/>
</dbReference>
<evidence type="ECO:0000256" key="2">
    <source>
        <dbReference type="ARBA" id="ARBA00022801"/>
    </source>
</evidence>
<dbReference type="InterPro" id="IPR001357">
    <property type="entry name" value="BRCT_dom"/>
</dbReference>
<dbReference type="InterPro" id="IPR036420">
    <property type="entry name" value="BRCT_dom_sf"/>
</dbReference>
<proteinExistence type="predicted"/>
<comment type="caution">
    <text evidence="6">The sequence shown here is derived from an EMBL/GenBank/DDBJ whole genome shotgun (WGS) entry which is preliminary data.</text>
</comment>
<dbReference type="CDD" id="cd06974">
    <property type="entry name" value="TerD_like"/>
    <property type="match status" value="1"/>
</dbReference>
<evidence type="ECO:0000256" key="1">
    <source>
        <dbReference type="ARBA" id="ARBA00022722"/>
    </source>
</evidence>
<keyword evidence="3 6" id="KW-0269">Exonuclease</keyword>
<dbReference type="Gene3D" id="3.40.50.10190">
    <property type="entry name" value="BRCT domain"/>
    <property type="match status" value="1"/>
</dbReference>
<dbReference type="SMART" id="SM00292">
    <property type="entry name" value="BRCT"/>
    <property type="match status" value="1"/>
</dbReference>
<feature type="region of interest" description="Disordered" evidence="4">
    <location>
        <begin position="399"/>
        <end position="420"/>
    </location>
</feature>
<dbReference type="Proteomes" id="UP001596223">
    <property type="component" value="Unassembled WGS sequence"/>
</dbReference>
<feature type="region of interest" description="Disordered" evidence="4">
    <location>
        <begin position="311"/>
        <end position="335"/>
    </location>
</feature>
<protein>
    <submittedName>
        <fullName evidence="6">Exonuclease domain-containing protein</fullName>
    </submittedName>
</protein>
<feature type="domain" description="BRCT" evidence="5">
    <location>
        <begin position="226"/>
        <end position="305"/>
    </location>
</feature>
<dbReference type="Gene3D" id="2.60.60.30">
    <property type="entry name" value="sav2460 like domains"/>
    <property type="match status" value="1"/>
</dbReference>
<evidence type="ECO:0000256" key="3">
    <source>
        <dbReference type="ARBA" id="ARBA00022839"/>
    </source>
</evidence>
<dbReference type="PANTHER" id="PTHR30231:SF4">
    <property type="entry name" value="PROTEIN NEN2"/>
    <property type="match status" value="1"/>
</dbReference>
<dbReference type="InterPro" id="IPR013520">
    <property type="entry name" value="Ribonucl_H"/>
</dbReference>
<dbReference type="SUPFAM" id="SSF52113">
    <property type="entry name" value="BRCT domain"/>
    <property type="match status" value="1"/>
</dbReference>
<sequence length="596" mass="63546">MRGMTEVEEQQRAAEFATFTVVDVETSGLRPHQHRVLSVAAVTLDGAGRVAGEFHTLVDPGCDPGPVHIHGLTAEVLRGSPGFEQVREPLSAMLDGRVMVAHNALFDYGFLRQEFARTGGVLPVRHRLCTLALARRIALPTPDYKLGTLASYYGVPQYKAHDALDDTRVLAKVLLSLVADAAHLGIAPPLLDCSGESARPKQSSWAVDRRGPKQPCAFAYPGRLAVHGRLRQGMKVAVTGATRVEREELVARAEAAGLDVTSAVSRRTSVLVANSPDAGTSKARKAVECGTPVIDEARFLDLLEKVEPGQPKATAGLRVPPHQPEPAREPSGPLTGRRILVLGGTYGQAAAARARIAQLGGSAAVNLSATVTDLLVLAGGESDRRTRKAEELALPVHGPELLEHGPSSPVASDLPDRPTSHPTVLARGQVIDLPIAQGGTTWILRATWNQLGTPTVDLVAFFVDHEEKVADSDDFVFYNQPEAPGAKLSEDGPNEQSVTVVLDDLPEHCTRIVLAAALDGENLTFGDVGAIELDIASGTESHTTVRATLDAATVERTLILAELYVRGSVWRLRSVGQGYESDLTALVERFGVEVDG</sequence>
<dbReference type="Gene3D" id="3.30.420.10">
    <property type="entry name" value="Ribonuclease H-like superfamily/Ribonuclease H"/>
    <property type="match status" value="1"/>
</dbReference>
<name>A0ABW1JM82_9NOCA</name>
<organism evidence="6 7">
    <name type="scientific">Nocardia lasii</name>
    <dbReference type="NCBI Taxonomy" id="1616107"/>
    <lineage>
        <taxon>Bacteria</taxon>
        <taxon>Bacillati</taxon>
        <taxon>Actinomycetota</taxon>
        <taxon>Actinomycetes</taxon>
        <taxon>Mycobacteriales</taxon>
        <taxon>Nocardiaceae</taxon>
        <taxon>Nocardia</taxon>
    </lineage>
</organism>
<dbReference type="EMBL" id="JBHSQN010000002">
    <property type="protein sequence ID" value="MFC6010514.1"/>
    <property type="molecule type" value="Genomic_DNA"/>
</dbReference>
<accession>A0ABW1JM82</accession>
<evidence type="ECO:0000256" key="4">
    <source>
        <dbReference type="SAM" id="MobiDB-lite"/>
    </source>
</evidence>
<evidence type="ECO:0000313" key="7">
    <source>
        <dbReference type="Proteomes" id="UP001596223"/>
    </source>
</evidence>
<gene>
    <name evidence="6" type="ORF">ACFP3H_05585</name>
</gene>
<dbReference type="InterPro" id="IPR012337">
    <property type="entry name" value="RNaseH-like_sf"/>
</dbReference>
<dbReference type="PROSITE" id="PS50172">
    <property type="entry name" value="BRCT"/>
    <property type="match status" value="1"/>
</dbReference>
<dbReference type="Pfam" id="PF02342">
    <property type="entry name" value="TerD"/>
    <property type="match status" value="1"/>
</dbReference>
<dbReference type="InterPro" id="IPR006054">
    <property type="entry name" value="DnaQ"/>
</dbReference>
<keyword evidence="1" id="KW-0540">Nuclease</keyword>
<dbReference type="RefSeq" id="WP_378600536.1">
    <property type="nucleotide sequence ID" value="NZ_JBHSQN010000002.1"/>
</dbReference>
<reference evidence="7" key="1">
    <citation type="journal article" date="2019" name="Int. J. Syst. Evol. Microbiol.">
        <title>The Global Catalogue of Microorganisms (GCM) 10K type strain sequencing project: providing services to taxonomists for standard genome sequencing and annotation.</title>
        <authorList>
            <consortium name="The Broad Institute Genomics Platform"/>
            <consortium name="The Broad Institute Genome Sequencing Center for Infectious Disease"/>
            <person name="Wu L."/>
            <person name="Ma J."/>
        </authorList>
    </citation>
    <scope>NUCLEOTIDE SEQUENCE [LARGE SCALE GENOMIC DNA]</scope>
    <source>
        <strain evidence="7">CCUG 36956</strain>
    </source>
</reference>
<dbReference type="SMART" id="SM00479">
    <property type="entry name" value="EXOIII"/>
    <property type="match status" value="1"/>
</dbReference>
<dbReference type="CDD" id="cd06127">
    <property type="entry name" value="DEDDh"/>
    <property type="match status" value="1"/>
</dbReference>
<dbReference type="NCBIfam" id="TIGR00573">
    <property type="entry name" value="dnaq"/>
    <property type="match status" value="1"/>
</dbReference>
<dbReference type="GO" id="GO:0004527">
    <property type="term" value="F:exonuclease activity"/>
    <property type="evidence" value="ECO:0007669"/>
    <property type="project" value="UniProtKB-KW"/>
</dbReference>